<evidence type="ECO:0000256" key="5">
    <source>
        <dbReference type="ARBA" id="ARBA00022989"/>
    </source>
</evidence>
<dbReference type="PANTHER" id="PTHR11706">
    <property type="entry name" value="SOLUTE CARRIER PROTEIN FAMILY 11 MEMBER"/>
    <property type="match status" value="1"/>
</dbReference>
<feature type="transmembrane region" description="Helical" evidence="7">
    <location>
        <begin position="154"/>
        <end position="173"/>
    </location>
</feature>
<keyword evidence="6 7" id="KW-0472">Membrane</keyword>
<keyword evidence="3 7" id="KW-0812">Transmembrane</keyword>
<feature type="transmembrane region" description="Helical" evidence="7">
    <location>
        <begin position="277"/>
        <end position="301"/>
    </location>
</feature>
<dbReference type="GO" id="GO:0005886">
    <property type="term" value="C:plasma membrane"/>
    <property type="evidence" value="ECO:0007669"/>
    <property type="project" value="TreeGrafter"/>
</dbReference>
<evidence type="ECO:0000256" key="2">
    <source>
        <dbReference type="ARBA" id="ARBA00022448"/>
    </source>
</evidence>
<dbReference type="GO" id="GO:0034755">
    <property type="term" value="P:iron ion transmembrane transport"/>
    <property type="evidence" value="ECO:0007669"/>
    <property type="project" value="TreeGrafter"/>
</dbReference>
<keyword evidence="5 7" id="KW-1133">Transmembrane helix</keyword>
<evidence type="ECO:0000313" key="9">
    <source>
        <dbReference type="Proteomes" id="UP000276282"/>
    </source>
</evidence>
<dbReference type="AlphaFoldDB" id="A0A495PKJ5"/>
<dbReference type="GO" id="GO:0015086">
    <property type="term" value="F:cadmium ion transmembrane transporter activity"/>
    <property type="evidence" value="ECO:0007669"/>
    <property type="project" value="TreeGrafter"/>
</dbReference>
<organism evidence="8 9">
    <name type="scientific">Gillisia mitskevichiae</name>
    <dbReference type="NCBI Taxonomy" id="270921"/>
    <lineage>
        <taxon>Bacteria</taxon>
        <taxon>Pseudomonadati</taxon>
        <taxon>Bacteroidota</taxon>
        <taxon>Flavobacteriia</taxon>
        <taxon>Flavobacteriales</taxon>
        <taxon>Flavobacteriaceae</taxon>
        <taxon>Gillisia</taxon>
    </lineage>
</organism>
<dbReference type="NCBIfam" id="NF037982">
    <property type="entry name" value="Nramp_1"/>
    <property type="match status" value="1"/>
</dbReference>
<evidence type="ECO:0000256" key="6">
    <source>
        <dbReference type="ARBA" id="ARBA00023136"/>
    </source>
</evidence>
<dbReference type="Proteomes" id="UP000276282">
    <property type="component" value="Unassembled WGS sequence"/>
</dbReference>
<feature type="transmembrane region" description="Helical" evidence="7">
    <location>
        <begin position="38"/>
        <end position="57"/>
    </location>
</feature>
<evidence type="ECO:0000256" key="7">
    <source>
        <dbReference type="SAM" id="Phobius"/>
    </source>
</evidence>
<feature type="transmembrane region" description="Helical" evidence="7">
    <location>
        <begin position="234"/>
        <end position="257"/>
    </location>
</feature>
<evidence type="ECO:0000313" key="8">
    <source>
        <dbReference type="EMBL" id="RKS50697.1"/>
    </source>
</evidence>
<evidence type="ECO:0000256" key="3">
    <source>
        <dbReference type="ARBA" id="ARBA00022692"/>
    </source>
</evidence>
<evidence type="ECO:0000256" key="4">
    <source>
        <dbReference type="ARBA" id="ARBA00022847"/>
    </source>
</evidence>
<feature type="transmembrane region" description="Helical" evidence="7">
    <location>
        <begin position="380"/>
        <end position="402"/>
    </location>
</feature>
<proteinExistence type="predicted"/>
<name>A0A495PKJ5_9FLAO</name>
<comment type="subcellular location">
    <subcellularLocation>
        <location evidence="1">Membrane</location>
        <topology evidence="1">Multi-pass membrane protein</topology>
    </subcellularLocation>
</comment>
<dbReference type="RefSeq" id="WP_121346289.1">
    <property type="nucleotide sequence ID" value="NZ_RBLG01000003.1"/>
</dbReference>
<feature type="transmembrane region" description="Helical" evidence="7">
    <location>
        <begin position="12"/>
        <end position="32"/>
    </location>
</feature>
<feature type="transmembrane region" description="Helical" evidence="7">
    <location>
        <begin position="322"/>
        <end position="339"/>
    </location>
</feature>
<feature type="transmembrane region" description="Helical" evidence="7">
    <location>
        <begin position="78"/>
        <end position="99"/>
    </location>
</feature>
<keyword evidence="2" id="KW-0813">Transport</keyword>
<accession>A0A495PKJ5</accession>
<dbReference type="GO" id="GO:0005384">
    <property type="term" value="F:manganese ion transmembrane transporter activity"/>
    <property type="evidence" value="ECO:0007669"/>
    <property type="project" value="TreeGrafter"/>
</dbReference>
<sequence>MKNWFKNVGPGVLVSAAFIGPGTVTVCTLAGVNFQFALLWALLLSIISCIVLQEMAARLGLVSQFGLSESIRKEIQNPILRGLAIMLVLSAIVIGNAAYEAGNITGAVLGITAVTPPLEFQIGSTFSLNIWSIVIGAIAFILLFIGNYKILERVFIALVALMSISFIITAFLTKPDFSAILEGLLIPKIGADGILTVIALVGTTVVPYNLFLHASLVSEKWKDPSKLKTARKELTAAIILGGIVSMAIVICAAAPNLTNVTSAADLAVGLNPLFGEYATWFIALGLLAAGITSSITAPLAAAYVVKGCFGWEGGLKSRKFKAVWMSILVMGVFFSSLKLKPIEIIRFAQIANGLLLPIIAIFLFWIVNKTSVMGVYKNSIFQNILGAVIIVISIFLGAKSIYSVLQNF</sequence>
<dbReference type="GO" id="GO:0015293">
    <property type="term" value="F:symporter activity"/>
    <property type="evidence" value="ECO:0007669"/>
    <property type="project" value="UniProtKB-KW"/>
</dbReference>
<feature type="transmembrane region" description="Helical" evidence="7">
    <location>
        <begin position="345"/>
        <end position="368"/>
    </location>
</feature>
<gene>
    <name evidence="8" type="ORF">BC962_2470</name>
</gene>
<dbReference type="OrthoDB" id="9787548at2"/>
<dbReference type="PRINTS" id="PR00447">
    <property type="entry name" value="NATRESASSCMP"/>
</dbReference>
<keyword evidence="9" id="KW-1185">Reference proteome</keyword>
<reference evidence="8 9" key="1">
    <citation type="submission" date="2018-10" db="EMBL/GenBank/DDBJ databases">
        <title>Genomic Encyclopedia of Archaeal and Bacterial Type Strains, Phase II (KMG-II): from individual species to whole genera.</title>
        <authorList>
            <person name="Goeker M."/>
        </authorList>
    </citation>
    <scope>NUCLEOTIDE SEQUENCE [LARGE SCALE GENOMIC DNA]</scope>
    <source>
        <strain evidence="8 9">DSM 19839</strain>
    </source>
</reference>
<dbReference type="InterPro" id="IPR001046">
    <property type="entry name" value="NRAMP_fam"/>
</dbReference>
<dbReference type="EMBL" id="RBLG01000003">
    <property type="protein sequence ID" value="RKS50697.1"/>
    <property type="molecule type" value="Genomic_DNA"/>
</dbReference>
<feature type="transmembrane region" description="Helical" evidence="7">
    <location>
        <begin position="126"/>
        <end position="145"/>
    </location>
</feature>
<keyword evidence="4" id="KW-0769">Symport</keyword>
<comment type="caution">
    <text evidence="8">The sequence shown here is derived from an EMBL/GenBank/DDBJ whole genome shotgun (WGS) entry which is preliminary data.</text>
</comment>
<feature type="transmembrane region" description="Helical" evidence="7">
    <location>
        <begin position="193"/>
        <end position="213"/>
    </location>
</feature>
<protein>
    <submittedName>
        <fullName evidence="8">NRAMP (Natural resistance-associated macrophage protein)-like metal ion transporter</fullName>
    </submittedName>
</protein>
<dbReference type="Pfam" id="PF01566">
    <property type="entry name" value="Nramp"/>
    <property type="match status" value="1"/>
</dbReference>
<dbReference type="PANTHER" id="PTHR11706:SF33">
    <property type="entry name" value="NATURAL RESISTANCE-ASSOCIATED MACROPHAGE PROTEIN 2"/>
    <property type="match status" value="1"/>
</dbReference>
<evidence type="ECO:0000256" key="1">
    <source>
        <dbReference type="ARBA" id="ARBA00004141"/>
    </source>
</evidence>